<evidence type="ECO:0000256" key="5">
    <source>
        <dbReference type="SAM" id="MobiDB-lite"/>
    </source>
</evidence>
<protein>
    <recommendedName>
        <fullName evidence="7">Major facilitator superfamily (MFS) profile domain-containing protein</fullName>
    </recommendedName>
</protein>
<feature type="transmembrane region" description="Helical" evidence="6">
    <location>
        <begin position="99"/>
        <end position="122"/>
    </location>
</feature>
<dbReference type="GO" id="GO:0016020">
    <property type="term" value="C:membrane"/>
    <property type="evidence" value="ECO:0007669"/>
    <property type="project" value="UniProtKB-SubCell"/>
</dbReference>
<evidence type="ECO:0000256" key="3">
    <source>
        <dbReference type="ARBA" id="ARBA00022989"/>
    </source>
</evidence>
<feature type="transmembrane region" description="Helical" evidence="6">
    <location>
        <begin position="310"/>
        <end position="330"/>
    </location>
</feature>
<proteinExistence type="predicted"/>
<feature type="transmembrane region" description="Helical" evidence="6">
    <location>
        <begin position="441"/>
        <end position="458"/>
    </location>
</feature>
<dbReference type="SUPFAM" id="SSF103473">
    <property type="entry name" value="MFS general substrate transporter"/>
    <property type="match status" value="1"/>
</dbReference>
<dbReference type="PROSITE" id="PS50850">
    <property type="entry name" value="MFS"/>
    <property type="match status" value="1"/>
</dbReference>
<evidence type="ECO:0000256" key="1">
    <source>
        <dbReference type="ARBA" id="ARBA00004141"/>
    </source>
</evidence>
<gene>
    <name evidence="8" type="ORF">PENTCL1PPCAC_8712</name>
</gene>
<dbReference type="AlphaFoldDB" id="A0AAV5SVW8"/>
<reference evidence="8" key="1">
    <citation type="submission" date="2023-10" db="EMBL/GenBank/DDBJ databases">
        <title>Genome assembly of Pristionchus species.</title>
        <authorList>
            <person name="Yoshida K."/>
            <person name="Sommer R.J."/>
        </authorList>
    </citation>
    <scope>NUCLEOTIDE SEQUENCE</scope>
    <source>
        <strain evidence="8">RS0144</strain>
    </source>
</reference>
<dbReference type="EMBL" id="BTSX01000002">
    <property type="protein sequence ID" value="GMS86537.1"/>
    <property type="molecule type" value="Genomic_DNA"/>
</dbReference>
<dbReference type="GO" id="GO:0015149">
    <property type="term" value="F:hexose transmembrane transporter activity"/>
    <property type="evidence" value="ECO:0007669"/>
    <property type="project" value="TreeGrafter"/>
</dbReference>
<dbReference type="InterPro" id="IPR036259">
    <property type="entry name" value="MFS_trans_sf"/>
</dbReference>
<keyword evidence="4 6" id="KW-0472">Membrane</keyword>
<dbReference type="InterPro" id="IPR005828">
    <property type="entry name" value="MFS_sugar_transport-like"/>
</dbReference>
<keyword evidence="3 6" id="KW-1133">Transmembrane helix</keyword>
<feature type="transmembrane region" description="Helical" evidence="6">
    <location>
        <begin position="375"/>
        <end position="396"/>
    </location>
</feature>
<feature type="transmembrane region" description="Helical" evidence="6">
    <location>
        <begin position="191"/>
        <end position="211"/>
    </location>
</feature>
<keyword evidence="2 6" id="KW-0812">Transmembrane</keyword>
<comment type="subcellular location">
    <subcellularLocation>
        <location evidence="1">Membrane</location>
        <topology evidence="1">Multi-pass membrane protein</topology>
    </subcellularLocation>
</comment>
<dbReference type="Gene3D" id="1.20.1250.20">
    <property type="entry name" value="MFS general substrate transporter like domains"/>
    <property type="match status" value="1"/>
</dbReference>
<dbReference type="Proteomes" id="UP001432027">
    <property type="component" value="Unassembled WGS sequence"/>
</dbReference>
<feature type="non-terminal residue" evidence="8">
    <location>
        <position position="1"/>
    </location>
</feature>
<evidence type="ECO:0000256" key="4">
    <source>
        <dbReference type="ARBA" id="ARBA00023136"/>
    </source>
</evidence>
<evidence type="ECO:0000313" key="8">
    <source>
        <dbReference type="EMBL" id="GMS86537.1"/>
    </source>
</evidence>
<feature type="transmembrane region" description="Helical" evidence="6">
    <location>
        <begin position="342"/>
        <end position="363"/>
    </location>
</feature>
<dbReference type="PANTHER" id="PTHR23503:SF29">
    <property type="entry name" value="MAJOR FACILITATOR SUPERFAMILY (MFS) PROFILE DOMAIN-CONTAINING PROTEIN"/>
    <property type="match status" value="1"/>
</dbReference>
<name>A0AAV5SVW8_9BILA</name>
<accession>A0AAV5SVW8</accession>
<organism evidence="8 9">
    <name type="scientific">Pristionchus entomophagus</name>
    <dbReference type="NCBI Taxonomy" id="358040"/>
    <lineage>
        <taxon>Eukaryota</taxon>
        <taxon>Metazoa</taxon>
        <taxon>Ecdysozoa</taxon>
        <taxon>Nematoda</taxon>
        <taxon>Chromadorea</taxon>
        <taxon>Rhabditida</taxon>
        <taxon>Rhabditina</taxon>
        <taxon>Diplogasteromorpha</taxon>
        <taxon>Diplogasteroidea</taxon>
        <taxon>Neodiplogasteridae</taxon>
        <taxon>Pristionchus</taxon>
    </lineage>
</organism>
<feature type="compositionally biased region" description="Low complexity" evidence="5">
    <location>
        <begin position="481"/>
        <end position="493"/>
    </location>
</feature>
<dbReference type="InterPro" id="IPR020846">
    <property type="entry name" value="MFS_dom"/>
</dbReference>
<evidence type="ECO:0000256" key="6">
    <source>
        <dbReference type="SAM" id="Phobius"/>
    </source>
</evidence>
<feature type="transmembrane region" description="Helical" evidence="6">
    <location>
        <begin position="128"/>
        <end position="149"/>
    </location>
</feature>
<feature type="region of interest" description="Disordered" evidence="5">
    <location>
        <begin position="481"/>
        <end position="501"/>
    </location>
</feature>
<dbReference type="PANTHER" id="PTHR23503">
    <property type="entry name" value="SOLUTE CARRIER FAMILY 2"/>
    <property type="match status" value="1"/>
</dbReference>
<dbReference type="PROSITE" id="PS00216">
    <property type="entry name" value="SUGAR_TRANSPORT_1"/>
    <property type="match status" value="1"/>
</dbReference>
<evidence type="ECO:0000256" key="2">
    <source>
        <dbReference type="ARBA" id="ARBA00022692"/>
    </source>
</evidence>
<evidence type="ECO:0000313" key="9">
    <source>
        <dbReference type="Proteomes" id="UP001432027"/>
    </source>
</evidence>
<dbReference type="InterPro" id="IPR045263">
    <property type="entry name" value="GLUT"/>
</dbReference>
<feature type="transmembrane region" description="Helical" evidence="6">
    <location>
        <begin position="161"/>
        <end position="179"/>
    </location>
</feature>
<dbReference type="Pfam" id="PF00083">
    <property type="entry name" value="Sugar_tr"/>
    <property type="match status" value="1"/>
</dbReference>
<evidence type="ECO:0000259" key="7">
    <source>
        <dbReference type="PROSITE" id="PS50850"/>
    </source>
</evidence>
<dbReference type="InterPro" id="IPR005829">
    <property type="entry name" value="Sugar_transporter_CS"/>
</dbReference>
<feature type="domain" description="Major facilitator superfamily (MFS) profile" evidence="7">
    <location>
        <begin position="28"/>
        <end position="464"/>
    </location>
</feature>
<keyword evidence="9" id="KW-1185">Reference proteome</keyword>
<feature type="transmembrane region" description="Helical" evidence="6">
    <location>
        <begin position="277"/>
        <end position="298"/>
    </location>
</feature>
<feature type="transmembrane region" description="Helical" evidence="6">
    <location>
        <begin position="408"/>
        <end position="429"/>
    </location>
</feature>
<feature type="transmembrane region" description="Helical" evidence="6">
    <location>
        <begin position="67"/>
        <end position="87"/>
    </location>
</feature>
<sequence>INTVAFPLEFRFEIDLHSGTLFFVNPLVVASCNISAKVHLAKILLIGYHQEYLNTSFGSSLTEESYVHVWDVVQNIWFVGFFLGIWLSPVLNDRLGRKTGLLIANSTNFIAAIIQFVGVWQYLPVLLIIGRAIASVVTAVAFQAVILYLQESPPTSKRGSASYCSEVVFAAMCVVGMMLGTDELLGKNLPWLLAVNILPCAISILIVLLVPETPKFLLIRKKDRESAEAAIRFHHGQDVDVDSVVEELLQEADEDSHSAHSFKDFLVIAKEPHLRKIVILGASAMQITVSFWGAIYNSTQFMMDLNCSNFVATWSSTIMATIYFIGTLIGSQLIDRLGRRTLLLPCSLVSIVCWTAFTLSFYLQKSSDGWKYMGIAALMCFGIVYGCGIGAIAWFISAELAPQRYRSLIQSVCYTINTIILVAMTFALLPLYTSSVGPSTFLILYCAPSLLCLIYLTWQLPETKGRPTHEILNDLKISSGSLSSSRVVPSPSVDNTQSIKF</sequence>
<comment type="caution">
    <text evidence="8">The sequence shown here is derived from an EMBL/GenBank/DDBJ whole genome shotgun (WGS) entry which is preliminary data.</text>
</comment>